<organism evidence="3 4">
    <name type="scientific">Natrinema salsiterrestre</name>
    <dbReference type="NCBI Taxonomy" id="2950540"/>
    <lineage>
        <taxon>Archaea</taxon>
        <taxon>Methanobacteriati</taxon>
        <taxon>Methanobacteriota</taxon>
        <taxon>Stenosarchaea group</taxon>
        <taxon>Halobacteria</taxon>
        <taxon>Halobacteriales</taxon>
        <taxon>Natrialbaceae</taxon>
        <taxon>Natrinema</taxon>
    </lineage>
</organism>
<evidence type="ECO:0000256" key="1">
    <source>
        <dbReference type="SAM" id="Phobius"/>
    </source>
</evidence>
<feature type="transmembrane region" description="Helical" evidence="1">
    <location>
        <begin position="24"/>
        <end position="48"/>
    </location>
</feature>
<dbReference type="Pfam" id="PF25231">
    <property type="entry name" value="DUF7847"/>
    <property type="match status" value="1"/>
</dbReference>
<evidence type="ECO:0000313" key="4">
    <source>
        <dbReference type="Proteomes" id="UP001154061"/>
    </source>
</evidence>
<dbReference type="Proteomes" id="UP001154061">
    <property type="component" value="Unassembled WGS sequence"/>
</dbReference>
<dbReference type="RefSeq" id="WP_277520201.1">
    <property type="nucleotide sequence ID" value="NZ_JAMQOT010000001.1"/>
</dbReference>
<keyword evidence="1" id="KW-0472">Membrane</keyword>
<feature type="domain" description="DUF7847" evidence="2">
    <location>
        <begin position="72"/>
        <end position="229"/>
    </location>
</feature>
<protein>
    <recommendedName>
        <fullName evidence="2">DUF7847 domain-containing protein</fullName>
    </recommendedName>
</protein>
<accession>A0A9Q4PZR7</accession>
<feature type="transmembrane region" description="Helical" evidence="1">
    <location>
        <begin position="68"/>
        <end position="90"/>
    </location>
</feature>
<evidence type="ECO:0000259" key="2">
    <source>
        <dbReference type="Pfam" id="PF25231"/>
    </source>
</evidence>
<dbReference type="InterPro" id="IPR057169">
    <property type="entry name" value="DUF7847"/>
</dbReference>
<dbReference type="EMBL" id="JAMQOT010000001">
    <property type="protein sequence ID" value="MDF9744719.1"/>
    <property type="molecule type" value="Genomic_DNA"/>
</dbReference>
<keyword evidence="1" id="KW-0812">Transmembrane</keyword>
<keyword evidence="4" id="KW-1185">Reference proteome</keyword>
<dbReference type="AlphaFoldDB" id="A0A9Q4PZR7"/>
<feature type="transmembrane region" description="Helical" evidence="1">
    <location>
        <begin position="111"/>
        <end position="131"/>
    </location>
</feature>
<proteinExistence type="predicted"/>
<sequence length="246" mass="26154">MSSKLNIWSAISYGFDRLTTRGGAVLLTTYVLFQFAAQVGFQSFFIGLLPDSAANEQVLRSLPFALDLPISISGGLLVLLVVVGSVLSVVAMRAIYADIDSIPTADHTRRLVRTVGVTLIVGIITVLAVWIGSIFFLVPGIFLAVSLIFANAVVIIEDAGVIESLKRSWELTSGNRFHLFGLGVIVFGVFVVGYLITTLTSMFAPTVGGVLSAIMFGSLTMVQIAVLVGAYRQLADGGEQASSSSW</sequence>
<feature type="transmembrane region" description="Helical" evidence="1">
    <location>
        <begin position="177"/>
        <end position="197"/>
    </location>
</feature>
<feature type="transmembrane region" description="Helical" evidence="1">
    <location>
        <begin position="209"/>
        <end position="231"/>
    </location>
</feature>
<name>A0A9Q4PZR7_9EURY</name>
<keyword evidence="1" id="KW-1133">Transmembrane helix</keyword>
<comment type="caution">
    <text evidence="3">The sequence shown here is derived from an EMBL/GenBank/DDBJ whole genome shotgun (WGS) entry which is preliminary data.</text>
</comment>
<feature type="transmembrane region" description="Helical" evidence="1">
    <location>
        <begin position="137"/>
        <end position="156"/>
    </location>
</feature>
<gene>
    <name evidence="3" type="ORF">NDI89_03885</name>
</gene>
<reference evidence="3" key="1">
    <citation type="submission" date="2022-06" db="EMBL/GenBank/DDBJ databases">
        <title>Natrinema sp. a new haloarchaeum isolate from saline soil.</title>
        <authorList>
            <person name="Strakova D."/>
            <person name="Galisteo C."/>
            <person name="Sanchez-Porro C."/>
            <person name="Ventosa A."/>
        </authorList>
    </citation>
    <scope>NUCLEOTIDE SEQUENCE</scope>
    <source>
        <strain evidence="3">S1CR25-10</strain>
    </source>
</reference>
<evidence type="ECO:0000313" key="3">
    <source>
        <dbReference type="EMBL" id="MDF9744719.1"/>
    </source>
</evidence>